<comment type="catalytic activity">
    <reaction evidence="4">
        <text>ATP + (deoxyribonucleotide)n-3'-hydroxyl + 5'-phospho-(deoxyribonucleotide)m = (deoxyribonucleotide)n+m + AMP + diphosphate.</text>
        <dbReference type="EC" id="6.5.1.1"/>
    </reaction>
</comment>
<dbReference type="Gene3D" id="2.40.50.140">
    <property type="entry name" value="Nucleic acid-binding proteins"/>
    <property type="match status" value="1"/>
</dbReference>
<dbReference type="GO" id="GO:0005524">
    <property type="term" value="F:ATP binding"/>
    <property type="evidence" value="ECO:0007669"/>
    <property type="project" value="InterPro"/>
</dbReference>
<dbReference type="SUPFAM" id="SSF50249">
    <property type="entry name" value="Nucleic acid-binding proteins"/>
    <property type="match status" value="1"/>
</dbReference>
<dbReference type="InterPro" id="IPR012309">
    <property type="entry name" value="DNA_ligase_ATP-dep_C"/>
</dbReference>
<dbReference type="EC" id="6.5.1.1" evidence="2"/>
<dbReference type="GO" id="GO:0006281">
    <property type="term" value="P:DNA repair"/>
    <property type="evidence" value="ECO:0007669"/>
    <property type="project" value="InterPro"/>
</dbReference>
<dbReference type="Gene3D" id="3.30.470.30">
    <property type="entry name" value="DNA ligase/mRNA capping enzyme"/>
    <property type="match status" value="1"/>
</dbReference>
<evidence type="ECO:0000256" key="4">
    <source>
        <dbReference type="ARBA" id="ARBA00034003"/>
    </source>
</evidence>
<dbReference type="CDD" id="cd07906">
    <property type="entry name" value="Adenylation_DNA_ligase_LigD_LigC"/>
    <property type="match status" value="1"/>
</dbReference>
<keyword evidence="3" id="KW-0436">Ligase</keyword>
<accession>A0A7W2JZP4</accession>
<dbReference type="PANTHER" id="PTHR45674:SF4">
    <property type="entry name" value="DNA LIGASE 1"/>
    <property type="match status" value="1"/>
</dbReference>
<dbReference type="AlphaFoldDB" id="A0A7W2JZP4"/>
<dbReference type="NCBIfam" id="TIGR02779">
    <property type="entry name" value="NHEJ_ligase_lig"/>
    <property type="match status" value="1"/>
</dbReference>
<dbReference type="EMBL" id="JACGDE010000025">
    <property type="protein sequence ID" value="MBA6068082.1"/>
    <property type="molecule type" value="Genomic_DNA"/>
</dbReference>
<evidence type="ECO:0000259" key="5">
    <source>
        <dbReference type="PROSITE" id="PS50160"/>
    </source>
</evidence>
<dbReference type="CDD" id="cd07971">
    <property type="entry name" value="OBF_DNA_ligase_LigD"/>
    <property type="match status" value="1"/>
</dbReference>
<dbReference type="Pfam" id="PF04679">
    <property type="entry name" value="DNA_ligase_A_C"/>
    <property type="match status" value="1"/>
</dbReference>
<dbReference type="PROSITE" id="PS50160">
    <property type="entry name" value="DNA_LIGASE_A3"/>
    <property type="match status" value="1"/>
</dbReference>
<evidence type="ECO:0000313" key="6">
    <source>
        <dbReference type="EMBL" id="MBA6068082.1"/>
    </source>
</evidence>
<organism evidence="6 7">
    <name type="scientific">Pseudomonas mosselii</name>
    <dbReference type="NCBI Taxonomy" id="78327"/>
    <lineage>
        <taxon>Bacteria</taxon>
        <taxon>Pseudomonadati</taxon>
        <taxon>Pseudomonadota</taxon>
        <taxon>Gammaproteobacteria</taxon>
        <taxon>Pseudomonadales</taxon>
        <taxon>Pseudomonadaceae</taxon>
        <taxon>Pseudomonas</taxon>
    </lineage>
</organism>
<dbReference type="SUPFAM" id="SSF56091">
    <property type="entry name" value="DNA ligase/mRNA capping enzyme, catalytic domain"/>
    <property type="match status" value="1"/>
</dbReference>
<name>A0A7W2JZP4_9PSED</name>
<comment type="similarity">
    <text evidence="1">Belongs to the ATP-dependent DNA ligase family.</text>
</comment>
<evidence type="ECO:0000256" key="3">
    <source>
        <dbReference type="ARBA" id="ARBA00022598"/>
    </source>
</evidence>
<evidence type="ECO:0000313" key="7">
    <source>
        <dbReference type="Proteomes" id="UP000541770"/>
    </source>
</evidence>
<evidence type="ECO:0000256" key="2">
    <source>
        <dbReference type="ARBA" id="ARBA00012727"/>
    </source>
</evidence>
<dbReference type="RefSeq" id="WP_182324847.1">
    <property type="nucleotide sequence ID" value="NZ_JACGDE010000025.1"/>
</dbReference>
<reference evidence="6 7" key="1">
    <citation type="submission" date="2020-07" db="EMBL/GenBank/DDBJ databases">
        <title>Diversity of carbapenemase encoding genes among Pseudomonas putida group clinical isolates in a tertiary Brazilian hospital.</title>
        <authorList>
            <person name="Alberto-Lei F."/>
            <person name="Nodari C.S."/>
            <person name="Streling A.P."/>
            <person name="Paulino J.T."/>
            <person name="Bessa-Neto F.O."/>
            <person name="Cayo R."/>
            <person name="Gales A.C."/>
        </authorList>
    </citation>
    <scope>NUCLEOTIDE SEQUENCE [LARGE SCALE GENOMIC DNA]</scope>
    <source>
        <strain evidence="6 7">14802</strain>
    </source>
</reference>
<comment type="caution">
    <text evidence="6">The sequence shown here is derived from an EMBL/GenBank/DDBJ whole genome shotgun (WGS) entry which is preliminary data.</text>
</comment>
<dbReference type="Gene3D" id="3.30.1490.70">
    <property type="match status" value="1"/>
</dbReference>
<evidence type="ECO:0000256" key="1">
    <source>
        <dbReference type="ARBA" id="ARBA00007572"/>
    </source>
</evidence>
<proteinExistence type="inferred from homology"/>
<dbReference type="Pfam" id="PF01068">
    <property type="entry name" value="DNA_ligase_A_M"/>
    <property type="match status" value="1"/>
</dbReference>
<dbReference type="InterPro" id="IPR012310">
    <property type="entry name" value="DNA_ligase_ATP-dep_cent"/>
</dbReference>
<dbReference type="GO" id="GO:0006310">
    <property type="term" value="P:DNA recombination"/>
    <property type="evidence" value="ECO:0007669"/>
    <property type="project" value="InterPro"/>
</dbReference>
<dbReference type="InterPro" id="IPR012340">
    <property type="entry name" value="NA-bd_OB-fold"/>
</dbReference>
<protein>
    <recommendedName>
        <fullName evidence="2">DNA ligase (ATP)</fullName>
        <ecNumber evidence="2">6.5.1.1</ecNumber>
    </recommendedName>
</protein>
<sequence>MASKQAKATFPARVSPQLVSLVSRPPSGDWLYETKFDGYRLMARLDAGVSLITKNGHDWTARMPSLAQDLARLPVRGVWIDGEVVVLDEEGRPAFQPLQSAFSRGQTDALVYFAFDLLYIDGTDLRAWPVEQRRELLQVLLQQCDLVHVRFSPTLDADPASLLASACQLGLEGLVGKRRGSGYSGERNGAWIKLKCNNRQEFVVLGYTRAGAGIGSLLIGLHDDGGQLVYAGRVRSGFGSRQADQLLARLRPLQCDSAPVAVPPALKGAPVVWVLPELVAEVKFLEITPSGKVRHAVFLGLREDKPAAGISLESDTDLP</sequence>
<dbReference type="GO" id="GO:0003910">
    <property type="term" value="F:DNA ligase (ATP) activity"/>
    <property type="evidence" value="ECO:0007669"/>
    <property type="project" value="UniProtKB-EC"/>
</dbReference>
<feature type="domain" description="ATP-dependent DNA ligase family profile" evidence="5">
    <location>
        <begin position="103"/>
        <end position="241"/>
    </location>
</feature>
<dbReference type="InterPro" id="IPR050191">
    <property type="entry name" value="ATP-dep_DNA_ligase"/>
</dbReference>
<gene>
    <name evidence="6" type="ORF">H4C75_25435</name>
</gene>
<dbReference type="PANTHER" id="PTHR45674">
    <property type="entry name" value="DNA LIGASE 1/3 FAMILY MEMBER"/>
    <property type="match status" value="1"/>
</dbReference>
<dbReference type="InterPro" id="IPR014146">
    <property type="entry name" value="LigD_ligase_dom"/>
</dbReference>
<dbReference type="Proteomes" id="UP000541770">
    <property type="component" value="Unassembled WGS sequence"/>
</dbReference>